<name>A0ABM7NR83_9VIRU</name>
<accession>A0ABM7NR83</accession>
<evidence type="ECO:0000256" key="1">
    <source>
        <dbReference type="SAM" id="Phobius"/>
    </source>
</evidence>
<evidence type="ECO:0000313" key="2">
    <source>
        <dbReference type="EMBL" id="BCS82678.1"/>
    </source>
</evidence>
<feature type="transmembrane region" description="Helical" evidence="1">
    <location>
        <begin position="6"/>
        <end position="24"/>
    </location>
</feature>
<sequence>MCWNYEVSFGFSILYLIINSYYVIRKPAYWKEYFLFGMFYFVMEAFQTLQWLYGNVYDNNLFGIDKCDTINANFTIVAHVLIWLQPILFSYIGYRTSHNKIFFMRFLFLNCFVLVFSLIILYAGFNMPNCFVAENSIYGLSTCTNKGITGHLVWRYKPKLLEYFPNYLMYVTSCVLSFVMYDKREIQNIGIGWLLSLIATKFILQPSLLETASSWCLLSIVANIYIMIMI</sequence>
<organism evidence="2 3">
    <name type="scientific">Cotonvirus japonicus</name>
    <dbReference type="NCBI Taxonomy" id="2811091"/>
    <lineage>
        <taxon>Viruses</taxon>
        <taxon>Varidnaviria</taxon>
        <taxon>Bamfordvirae</taxon>
        <taxon>Nucleocytoviricota</taxon>
        <taxon>Megaviricetes</taxon>
        <taxon>Imitervirales</taxon>
        <taxon>Mimiviridae</taxon>
        <taxon>Megamimivirinae</taxon>
        <taxon>Cotonvirus</taxon>
        <taxon>Cotonvirus japonicum</taxon>
    </lineage>
</organism>
<dbReference type="RefSeq" id="YP_010841286.1">
    <property type="nucleotide sequence ID" value="NC_079139.1"/>
</dbReference>
<keyword evidence="1" id="KW-0472">Membrane</keyword>
<dbReference type="GeneID" id="80557883"/>
<proteinExistence type="predicted"/>
<keyword evidence="1" id="KW-1133">Transmembrane helix</keyword>
<feature type="transmembrane region" description="Helical" evidence="1">
    <location>
        <begin position="163"/>
        <end position="181"/>
    </location>
</feature>
<feature type="transmembrane region" description="Helical" evidence="1">
    <location>
        <begin position="73"/>
        <end position="94"/>
    </location>
</feature>
<feature type="transmembrane region" description="Helical" evidence="1">
    <location>
        <begin position="33"/>
        <end position="53"/>
    </location>
</feature>
<dbReference type="EMBL" id="AP024483">
    <property type="protein sequence ID" value="BCS82678.1"/>
    <property type="molecule type" value="Genomic_DNA"/>
</dbReference>
<reference evidence="2 3" key="1">
    <citation type="submission" date="2021-02" db="EMBL/GenBank/DDBJ databases">
        <title>Cotonvirus japonicus, which uses Golgi apparatus of host cells for its virion factory, phylogenetically links tailed tupanvirus and icosahedral mimivirus.</title>
        <authorList>
            <person name="Takahashi H."/>
            <person name="Fukaya S."/>
            <person name="Song C."/>
            <person name="Murata K."/>
            <person name="Takemura M."/>
        </authorList>
    </citation>
    <scope>NUCLEOTIDE SEQUENCE [LARGE SCALE GENOMIC DNA]</scope>
</reference>
<keyword evidence="3" id="KW-1185">Reference proteome</keyword>
<feature type="transmembrane region" description="Helical" evidence="1">
    <location>
        <begin position="106"/>
        <end position="125"/>
    </location>
</feature>
<evidence type="ECO:0000313" key="3">
    <source>
        <dbReference type="Proteomes" id="UP001321479"/>
    </source>
</evidence>
<protein>
    <submittedName>
        <fullName evidence="2">Uncharacterized protein</fullName>
    </submittedName>
</protein>
<keyword evidence="1" id="KW-0812">Transmembrane</keyword>
<dbReference type="Proteomes" id="UP001321479">
    <property type="component" value="Segment"/>
</dbReference>